<accession>A0A846Z4M1</accession>
<dbReference type="InterPro" id="IPR011330">
    <property type="entry name" value="Glyco_hydro/deAcase_b/a-brl"/>
</dbReference>
<gene>
    <name evidence="4" type="ORF">HGB48_17950</name>
</gene>
<dbReference type="CDD" id="cd10917">
    <property type="entry name" value="CE4_NodB_like_6s_7s"/>
    <property type="match status" value="1"/>
</dbReference>
<dbReference type="InterPro" id="IPR002509">
    <property type="entry name" value="NODB_dom"/>
</dbReference>
<evidence type="ECO:0000313" key="4">
    <source>
        <dbReference type="EMBL" id="NKZ05615.1"/>
    </source>
</evidence>
<keyword evidence="2" id="KW-0732">Signal</keyword>
<evidence type="ECO:0000256" key="1">
    <source>
        <dbReference type="SAM" id="MobiDB-lite"/>
    </source>
</evidence>
<dbReference type="PANTHER" id="PTHR10587:SF134">
    <property type="entry name" value="SECRETED PROTEIN"/>
    <property type="match status" value="1"/>
</dbReference>
<sequence>MRAFRVAAGAALLIAVAGGCQPSEAGRVARTVKPSVTPAVRDEAAVWRGWKLKPLPPAPAPPEDKPLKLGGKGPVKVFDRVPTEDRVVFITIDDGQEKDPGFVQMLTDLKVPVTMFLTDNVIQDDYAYFKPLQALGNHVQNHTLTHPVLPFLGLDGQKHEICGDQEVLTKQYGTKPTLLRPPYGRWNWATQQAARECGIDGIVMWRASMQIHDMQYDDLNKELHPGDILLAHFRGPKQLKGETMTEMFAHMLKRIEKQGFAVARLEDYISPRPGPEPSSQRMRRRSSGRAAINGREGVTDERSHTG</sequence>
<dbReference type="Proteomes" id="UP000579250">
    <property type="component" value="Unassembled WGS sequence"/>
</dbReference>
<proteinExistence type="predicted"/>
<feature type="signal peptide" evidence="2">
    <location>
        <begin position="1"/>
        <end position="25"/>
    </location>
</feature>
<dbReference type="SUPFAM" id="SSF88713">
    <property type="entry name" value="Glycoside hydrolase/deacetylase"/>
    <property type="match status" value="1"/>
</dbReference>
<dbReference type="GO" id="GO:0005975">
    <property type="term" value="P:carbohydrate metabolic process"/>
    <property type="evidence" value="ECO:0007669"/>
    <property type="project" value="InterPro"/>
</dbReference>
<name>A0A846Z4M1_9ACTN</name>
<dbReference type="InterPro" id="IPR050248">
    <property type="entry name" value="Polysacc_deacetylase_ArnD"/>
</dbReference>
<dbReference type="PROSITE" id="PS51257">
    <property type="entry name" value="PROKAR_LIPOPROTEIN"/>
    <property type="match status" value="1"/>
</dbReference>
<dbReference type="EMBL" id="JAAXPI010000023">
    <property type="protein sequence ID" value="NKZ05615.1"/>
    <property type="molecule type" value="Genomic_DNA"/>
</dbReference>
<dbReference type="PROSITE" id="PS51677">
    <property type="entry name" value="NODB"/>
    <property type="match status" value="1"/>
</dbReference>
<feature type="domain" description="NodB homology" evidence="3">
    <location>
        <begin position="86"/>
        <end position="263"/>
    </location>
</feature>
<dbReference type="Pfam" id="PF01522">
    <property type="entry name" value="Polysacc_deac_1"/>
    <property type="match status" value="1"/>
</dbReference>
<reference evidence="4 5" key="1">
    <citation type="submission" date="2020-04" db="EMBL/GenBank/DDBJ databases">
        <title>MicrobeNet Type strains.</title>
        <authorList>
            <person name="Nicholson A.C."/>
        </authorList>
    </citation>
    <scope>NUCLEOTIDE SEQUENCE [LARGE SCALE GENOMIC DNA]</scope>
    <source>
        <strain evidence="4 5">ATCC BAA-277</strain>
    </source>
</reference>
<organism evidence="4 5">
    <name type="scientific">Actinomadura latina</name>
    <dbReference type="NCBI Taxonomy" id="163603"/>
    <lineage>
        <taxon>Bacteria</taxon>
        <taxon>Bacillati</taxon>
        <taxon>Actinomycetota</taxon>
        <taxon>Actinomycetes</taxon>
        <taxon>Streptosporangiales</taxon>
        <taxon>Thermomonosporaceae</taxon>
        <taxon>Actinomadura</taxon>
    </lineage>
</organism>
<evidence type="ECO:0000256" key="2">
    <source>
        <dbReference type="SAM" id="SignalP"/>
    </source>
</evidence>
<dbReference type="AlphaFoldDB" id="A0A846Z4M1"/>
<protein>
    <submittedName>
        <fullName evidence="4">Polysaccharide deacetylase family protein</fullName>
    </submittedName>
</protein>
<comment type="caution">
    <text evidence="4">The sequence shown here is derived from an EMBL/GenBank/DDBJ whole genome shotgun (WGS) entry which is preliminary data.</text>
</comment>
<dbReference type="PANTHER" id="PTHR10587">
    <property type="entry name" value="GLYCOSYL TRANSFERASE-RELATED"/>
    <property type="match status" value="1"/>
</dbReference>
<dbReference type="Gene3D" id="3.20.20.370">
    <property type="entry name" value="Glycoside hydrolase/deacetylase"/>
    <property type="match status" value="1"/>
</dbReference>
<feature type="chain" id="PRO_5032724920" evidence="2">
    <location>
        <begin position="26"/>
        <end position="306"/>
    </location>
</feature>
<dbReference type="GO" id="GO:0016810">
    <property type="term" value="F:hydrolase activity, acting on carbon-nitrogen (but not peptide) bonds"/>
    <property type="evidence" value="ECO:0007669"/>
    <property type="project" value="InterPro"/>
</dbReference>
<evidence type="ECO:0000259" key="3">
    <source>
        <dbReference type="PROSITE" id="PS51677"/>
    </source>
</evidence>
<feature type="compositionally biased region" description="Basic and acidic residues" evidence="1">
    <location>
        <begin position="297"/>
        <end position="306"/>
    </location>
</feature>
<evidence type="ECO:0000313" key="5">
    <source>
        <dbReference type="Proteomes" id="UP000579250"/>
    </source>
</evidence>
<feature type="region of interest" description="Disordered" evidence="1">
    <location>
        <begin position="267"/>
        <end position="306"/>
    </location>
</feature>
<keyword evidence="5" id="KW-1185">Reference proteome</keyword>